<feature type="transmembrane region" description="Helical" evidence="2">
    <location>
        <begin position="62"/>
        <end position="88"/>
    </location>
</feature>
<dbReference type="Proteomes" id="UP001462640">
    <property type="component" value="Unassembled WGS sequence"/>
</dbReference>
<keyword evidence="2" id="KW-0812">Transmembrane</keyword>
<keyword evidence="2" id="KW-0472">Membrane</keyword>
<keyword evidence="2" id="KW-1133">Transmembrane helix</keyword>
<feature type="transmembrane region" description="Helical" evidence="2">
    <location>
        <begin position="26"/>
        <end position="50"/>
    </location>
</feature>
<reference evidence="3 4" key="1">
    <citation type="submission" date="2024-05" db="EMBL/GenBank/DDBJ databases">
        <title>Roseateles sp. 2.12 16S ribosomal RNA gene Genome sequencing and assembly.</title>
        <authorList>
            <person name="Woo H."/>
        </authorList>
    </citation>
    <scope>NUCLEOTIDE SEQUENCE [LARGE SCALE GENOMIC DNA]</scope>
    <source>
        <strain evidence="3 4">2.12</strain>
    </source>
</reference>
<feature type="region of interest" description="Disordered" evidence="1">
    <location>
        <begin position="1"/>
        <end position="22"/>
    </location>
</feature>
<keyword evidence="4" id="KW-1185">Reference proteome</keyword>
<accession>A0ABV0GGM0</accession>
<feature type="compositionally biased region" description="Low complexity" evidence="1">
    <location>
        <begin position="142"/>
        <end position="159"/>
    </location>
</feature>
<protein>
    <recommendedName>
        <fullName evidence="5">Phage holin family protein</fullName>
    </recommendedName>
</protein>
<evidence type="ECO:0008006" key="5">
    <source>
        <dbReference type="Google" id="ProtNLM"/>
    </source>
</evidence>
<feature type="transmembrane region" description="Helical" evidence="2">
    <location>
        <begin position="94"/>
        <end position="114"/>
    </location>
</feature>
<comment type="caution">
    <text evidence="3">The sequence shown here is derived from an EMBL/GenBank/DDBJ whole genome shotgun (WGS) entry which is preliminary data.</text>
</comment>
<dbReference type="RefSeq" id="WP_347611262.1">
    <property type="nucleotide sequence ID" value="NZ_JBDPZC010000007.1"/>
</dbReference>
<sequence>MPPGMEPGTTREGRDSPPDEGPPSGWLGGVQTLVLSFVGLLGDGLELLSLELQRGLRLLERLLWLMLLGAAALFTAWLFFWIGLAVVLTDAGMMWPLACAIVVLGNAGVLAMCLSQARLLRPMFAMPALRRQMGLGSEESQAEAARAQAARDYAARHGASGAAPDASDTSSGPSRAGPDEGRHE</sequence>
<gene>
    <name evidence="3" type="ORF">ABDJ40_15605</name>
</gene>
<dbReference type="EMBL" id="JBDPZC010000007">
    <property type="protein sequence ID" value="MEO3714191.1"/>
    <property type="molecule type" value="Genomic_DNA"/>
</dbReference>
<name>A0ABV0GGM0_9BURK</name>
<evidence type="ECO:0000256" key="2">
    <source>
        <dbReference type="SAM" id="Phobius"/>
    </source>
</evidence>
<evidence type="ECO:0000313" key="3">
    <source>
        <dbReference type="EMBL" id="MEO3714191.1"/>
    </source>
</evidence>
<feature type="region of interest" description="Disordered" evidence="1">
    <location>
        <begin position="139"/>
        <end position="184"/>
    </location>
</feature>
<organism evidence="3 4">
    <name type="scientific">Roseateles flavus</name>
    <dbReference type="NCBI Taxonomy" id="3149041"/>
    <lineage>
        <taxon>Bacteria</taxon>
        <taxon>Pseudomonadati</taxon>
        <taxon>Pseudomonadota</taxon>
        <taxon>Betaproteobacteria</taxon>
        <taxon>Burkholderiales</taxon>
        <taxon>Sphaerotilaceae</taxon>
        <taxon>Roseateles</taxon>
    </lineage>
</organism>
<evidence type="ECO:0000313" key="4">
    <source>
        <dbReference type="Proteomes" id="UP001462640"/>
    </source>
</evidence>
<evidence type="ECO:0000256" key="1">
    <source>
        <dbReference type="SAM" id="MobiDB-lite"/>
    </source>
</evidence>
<proteinExistence type="predicted"/>